<evidence type="ECO:0000259" key="4">
    <source>
        <dbReference type="PROSITE" id="PS50949"/>
    </source>
</evidence>
<dbReference type="GO" id="GO:0003700">
    <property type="term" value="F:DNA-binding transcription factor activity"/>
    <property type="evidence" value="ECO:0007669"/>
    <property type="project" value="InterPro"/>
</dbReference>
<dbReference type="Proteomes" id="UP000236919">
    <property type="component" value="Unassembled WGS sequence"/>
</dbReference>
<dbReference type="Pfam" id="PF07729">
    <property type="entry name" value="FCD"/>
    <property type="match status" value="1"/>
</dbReference>
<name>A0A2S4MCM5_9HYPH</name>
<evidence type="ECO:0000313" key="6">
    <source>
        <dbReference type="Proteomes" id="UP000236919"/>
    </source>
</evidence>
<keyword evidence="3" id="KW-0804">Transcription</keyword>
<evidence type="ECO:0000256" key="2">
    <source>
        <dbReference type="ARBA" id="ARBA00023125"/>
    </source>
</evidence>
<dbReference type="SMART" id="SM00345">
    <property type="entry name" value="HTH_GNTR"/>
    <property type="match status" value="2"/>
</dbReference>
<dbReference type="InterPro" id="IPR000524">
    <property type="entry name" value="Tscrpt_reg_HTH_GntR"/>
</dbReference>
<dbReference type="InterPro" id="IPR008920">
    <property type="entry name" value="TF_FadR/GntR_C"/>
</dbReference>
<accession>A0A2S4MCM5</accession>
<dbReference type="RefSeq" id="WP_103718124.1">
    <property type="nucleotide sequence ID" value="NZ_PQFZ01000005.1"/>
</dbReference>
<dbReference type="Gene3D" id="1.20.120.530">
    <property type="entry name" value="GntR ligand-binding domain-like"/>
    <property type="match status" value="1"/>
</dbReference>
<protein>
    <submittedName>
        <fullName evidence="5">GntR family transcriptional regulator</fullName>
    </submittedName>
</protein>
<dbReference type="Pfam" id="PF00392">
    <property type="entry name" value="GntR"/>
    <property type="match status" value="1"/>
</dbReference>
<dbReference type="InterPro" id="IPR036390">
    <property type="entry name" value="WH_DNA-bd_sf"/>
</dbReference>
<dbReference type="SUPFAM" id="SSF46785">
    <property type="entry name" value="Winged helix' DNA-binding domain"/>
    <property type="match status" value="1"/>
</dbReference>
<feature type="domain" description="HTH gntR-type" evidence="4">
    <location>
        <begin position="6"/>
        <end position="73"/>
    </location>
</feature>
<dbReference type="SMART" id="SM00895">
    <property type="entry name" value="FCD"/>
    <property type="match status" value="1"/>
</dbReference>
<gene>
    <name evidence="5" type="ORF">CYD53_105168</name>
</gene>
<dbReference type="PANTHER" id="PTHR43537:SF5">
    <property type="entry name" value="UXU OPERON TRANSCRIPTIONAL REGULATOR"/>
    <property type="match status" value="1"/>
</dbReference>
<organism evidence="5 6">
    <name type="scientific">Bosea psychrotolerans</name>
    <dbReference type="NCBI Taxonomy" id="1871628"/>
    <lineage>
        <taxon>Bacteria</taxon>
        <taxon>Pseudomonadati</taxon>
        <taxon>Pseudomonadota</taxon>
        <taxon>Alphaproteobacteria</taxon>
        <taxon>Hyphomicrobiales</taxon>
        <taxon>Boseaceae</taxon>
        <taxon>Bosea</taxon>
    </lineage>
</organism>
<comment type="caution">
    <text evidence="5">The sequence shown here is derived from an EMBL/GenBank/DDBJ whole genome shotgun (WGS) entry which is preliminary data.</text>
</comment>
<evidence type="ECO:0000313" key="5">
    <source>
        <dbReference type="EMBL" id="POR52503.1"/>
    </source>
</evidence>
<dbReference type="EMBL" id="PQFZ01000005">
    <property type="protein sequence ID" value="POR52503.1"/>
    <property type="molecule type" value="Genomic_DNA"/>
</dbReference>
<reference evidence="5 6" key="1">
    <citation type="submission" date="2018-01" db="EMBL/GenBank/DDBJ databases">
        <title>Genomic Encyclopedia of Type Strains, Phase III (KMG-III): the genomes of soil and plant-associated and newly described type strains.</title>
        <authorList>
            <person name="Whitman W."/>
        </authorList>
    </citation>
    <scope>NUCLEOTIDE SEQUENCE [LARGE SCALE GENOMIC DNA]</scope>
    <source>
        <strain evidence="5 6">1131</strain>
    </source>
</reference>
<dbReference type="PROSITE" id="PS50949">
    <property type="entry name" value="HTH_GNTR"/>
    <property type="match status" value="1"/>
</dbReference>
<dbReference type="SUPFAM" id="SSF48008">
    <property type="entry name" value="GntR ligand-binding domain-like"/>
    <property type="match status" value="1"/>
</dbReference>
<dbReference type="InterPro" id="IPR036388">
    <property type="entry name" value="WH-like_DNA-bd_sf"/>
</dbReference>
<proteinExistence type="predicted"/>
<dbReference type="Gene3D" id="1.10.10.10">
    <property type="entry name" value="Winged helix-like DNA-binding domain superfamily/Winged helix DNA-binding domain"/>
    <property type="match status" value="1"/>
</dbReference>
<evidence type="ECO:0000256" key="1">
    <source>
        <dbReference type="ARBA" id="ARBA00023015"/>
    </source>
</evidence>
<keyword evidence="1" id="KW-0805">Transcription regulation</keyword>
<keyword evidence="2" id="KW-0238">DNA-binding</keyword>
<sequence>MARGSSQRRHKLANQILDVVREARFEPGHHLREQALGDLLQVSRTPIRSALQLLAERGILEARRNHGYFLLARPEELYRLELEVPSTSDQDLYALIVQDRLVGRLPVTFIQSDIARRYEVDRAALQRTLLRLLDDGLIHRNAGRGWSFVPTLDTKIGMHGSYAFRSIIEPAILLLQDFRADAAMIERSRLQHLYLVAHPAIETVDRAQLFETDAQFHEMLAEFGGNPFFLQAIQQQNRMRRLLEFGGYVNRRRVKDWCREHLAILDAVGAGAREKAAQMMGEHLKNAFAAVPNFSLEDRSPHPAKHRA</sequence>
<evidence type="ECO:0000256" key="3">
    <source>
        <dbReference type="ARBA" id="ARBA00023163"/>
    </source>
</evidence>
<dbReference type="GO" id="GO:0003677">
    <property type="term" value="F:DNA binding"/>
    <property type="evidence" value="ECO:0007669"/>
    <property type="project" value="UniProtKB-KW"/>
</dbReference>
<dbReference type="InterPro" id="IPR011711">
    <property type="entry name" value="GntR_C"/>
</dbReference>
<dbReference type="PANTHER" id="PTHR43537">
    <property type="entry name" value="TRANSCRIPTIONAL REGULATOR, GNTR FAMILY"/>
    <property type="match status" value="1"/>
</dbReference>
<dbReference type="AlphaFoldDB" id="A0A2S4MCM5"/>
<keyword evidence="6" id="KW-1185">Reference proteome</keyword>
<dbReference type="OrthoDB" id="7005926at2"/>